<dbReference type="InterPro" id="IPR043504">
    <property type="entry name" value="Peptidase_S1_PA_chymotrypsin"/>
</dbReference>
<dbReference type="GO" id="GO:0004252">
    <property type="term" value="F:serine-type endopeptidase activity"/>
    <property type="evidence" value="ECO:0007669"/>
    <property type="project" value="InterPro"/>
</dbReference>
<dbReference type="Pfam" id="PF00089">
    <property type="entry name" value="Trypsin"/>
    <property type="match status" value="1"/>
</dbReference>
<evidence type="ECO:0000259" key="6">
    <source>
        <dbReference type="PROSITE" id="PS50240"/>
    </source>
</evidence>
<dbReference type="PANTHER" id="PTHR24276">
    <property type="entry name" value="POLYSERASE-RELATED"/>
    <property type="match status" value="1"/>
</dbReference>
<dbReference type="InterPro" id="IPR001314">
    <property type="entry name" value="Peptidase_S1A"/>
</dbReference>
<dbReference type="AlphaFoldDB" id="A0A1Z2KWT1"/>
<feature type="signal peptide" evidence="5">
    <location>
        <begin position="1"/>
        <end position="27"/>
    </location>
</feature>
<gene>
    <name evidence="7" type="ORF">SMD11_0838</name>
</gene>
<evidence type="ECO:0000256" key="4">
    <source>
        <dbReference type="SAM" id="MobiDB-lite"/>
    </source>
</evidence>
<keyword evidence="5" id="KW-0732">Signal</keyword>
<dbReference type="EMBL" id="CP021744">
    <property type="protein sequence ID" value="ARZ66504.1"/>
    <property type="molecule type" value="Genomic_DNA"/>
</dbReference>
<dbReference type="InterPro" id="IPR050430">
    <property type="entry name" value="Peptidase_S1"/>
</dbReference>
<evidence type="ECO:0000256" key="2">
    <source>
        <dbReference type="ARBA" id="ARBA00023157"/>
    </source>
</evidence>
<dbReference type="PRINTS" id="PR00722">
    <property type="entry name" value="CHYMOTRYPSIN"/>
</dbReference>
<feature type="domain" description="Peptidase S1" evidence="6">
    <location>
        <begin position="33"/>
        <end position="259"/>
    </location>
</feature>
<evidence type="ECO:0000256" key="5">
    <source>
        <dbReference type="SAM" id="SignalP"/>
    </source>
</evidence>
<evidence type="ECO:0000256" key="1">
    <source>
        <dbReference type="ARBA" id="ARBA00007664"/>
    </source>
</evidence>
<dbReference type="InterPro" id="IPR009003">
    <property type="entry name" value="Peptidase_S1_PA"/>
</dbReference>
<sequence>MFAFNRHAVATAFVACALAAGGLTATATPAAAVHGGQDTTTTAHPYAMLLQTRGGEQVCGGTLVAPTKVLTAAHCVKNAEKARELLVIGGRTEIRSTKGTVRNVSSVKLHPRYDDTTLTYDAAVLTLSAPMPYTPLPVAGPKDAALYTFGKTATTMGWGMTARDTPATRLKSAVLTLAPLKSCEPFTDPGESDAQKTCGTGAPGTRDSICRGDSGGPLVAGGKVIGVVSTGNKYCDDQYPVSVYTRADLVAQGLGLPVA</sequence>
<comment type="similarity">
    <text evidence="1">Belongs to the peptidase S1 family.</text>
</comment>
<dbReference type="OrthoDB" id="9815928at2"/>
<name>A0A1Z2KWT1_9ACTN</name>
<dbReference type="InterPro" id="IPR018114">
    <property type="entry name" value="TRYPSIN_HIS"/>
</dbReference>
<organism evidence="7 8">
    <name type="scientific">Streptomyces albireticuli</name>
    <dbReference type="NCBI Taxonomy" id="1940"/>
    <lineage>
        <taxon>Bacteria</taxon>
        <taxon>Bacillati</taxon>
        <taxon>Actinomycetota</taxon>
        <taxon>Actinomycetes</taxon>
        <taxon>Kitasatosporales</taxon>
        <taxon>Streptomycetaceae</taxon>
        <taxon>Streptomyces</taxon>
    </lineage>
</organism>
<evidence type="ECO:0000256" key="3">
    <source>
        <dbReference type="RuleBase" id="RU363034"/>
    </source>
</evidence>
<dbReference type="PANTHER" id="PTHR24276:SF98">
    <property type="entry name" value="FI18310P1-RELATED"/>
    <property type="match status" value="1"/>
</dbReference>
<dbReference type="FunFam" id="2.40.10.10:FF:000068">
    <property type="entry name" value="transmembrane protease serine 2"/>
    <property type="match status" value="1"/>
</dbReference>
<dbReference type="Proteomes" id="UP000195755">
    <property type="component" value="Chromosome"/>
</dbReference>
<dbReference type="InterPro" id="IPR033116">
    <property type="entry name" value="TRYPSIN_SER"/>
</dbReference>
<dbReference type="KEGG" id="salj:SMD11_0838"/>
<feature type="chain" id="PRO_5039214825" evidence="5">
    <location>
        <begin position="28"/>
        <end position="259"/>
    </location>
</feature>
<feature type="region of interest" description="Disordered" evidence="4">
    <location>
        <begin position="186"/>
        <end position="213"/>
    </location>
</feature>
<keyword evidence="3" id="KW-0720">Serine protease</keyword>
<protein>
    <submittedName>
        <fullName evidence="7">Serine protease</fullName>
    </submittedName>
</protein>
<reference evidence="7 8" key="1">
    <citation type="submission" date="2017-06" db="EMBL/GenBank/DDBJ databases">
        <title>Streptomyces albireticuli Genome sequencing and assembly.</title>
        <authorList>
            <person name="Wang Y."/>
            <person name="Du B."/>
            <person name="Ding Y."/>
            <person name="Liu H."/>
            <person name="Hou Q."/>
            <person name="Liu K."/>
            <person name="Yao L."/>
            <person name="Wang C."/>
        </authorList>
    </citation>
    <scope>NUCLEOTIDE SEQUENCE [LARGE SCALE GENOMIC DNA]</scope>
    <source>
        <strain evidence="7 8">MDJK11</strain>
    </source>
</reference>
<dbReference type="SUPFAM" id="SSF50494">
    <property type="entry name" value="Trypsin-like serine proteases"/>
    <property type="match status" value="1"/>
</dbReference>
<dbReference type="SMART" id="SM00020">
    <property type="entry name" value="Tryp_SPc"/>
    <property type="match status" value="1"/>
</dbReference>
<keyword evidence="3" id="KW-0378">Hydrolase</keyword>
<proteinExistence type="inferred from homology"/>
<dbReference type="PROSITE" id="PS00135">
    <property type="entry name" value="TRYPSIN_SER"/>
    <property type="match status" value="1"/>
</dbReference>
<dbReference type="Gene3D" id="2.40.10.10">
    <property type="entry name" value="Trypsin-like serine proteases"/>
    <property type="match status" value="1"/>
</dbReference>
<keyword evidence="3 7" id="KW-0645">Protease</keyword>
<dbReference type="CDD" id="cd00190">
    <property type="entry name" value="Tryp_SPc"/>
    <property type="match status" value="1"/>
</dbReference>
<keyword evidence="2" id="KW-1015">Disulfide bond</keyword>
<accession>A0A1Z2KWT1</accession>
<dbReference type="GO" id="GO:0006508">
    <property type="term" value="P:proteolysis"/>
    <property type="evidence" value="ECO:0007669"/>
    <property type="project" value="UniProtKB-KW"/>
</dbReference>
<dbReference type="InterPro" id="IPR001254">
    <property type="entry name" value="Trypsin_dom"/>
</dbReference>
<evidence type="ECO:0000313" key="7">
    <source>
        <dbReference type="EMBL" id="ARZ66504.1"/>
    </source>
</evidence>
<evidence type="ECO:0000313" key="8">
    <source>
        <dbReference type="Proteomes" id="UP000195755"/>
    </source>
</evidence>
<dbReference type="PROSITE" id="PS00134">
    <property type="entry name" value="TRYPSIN_HIS"/>
    <property type="match status" value="1"/>
</dbReference>
<dbReference type="PROSITE" id="PS50240">
    <property type="entry name" value="TRYPSIN_DOM"/>
    <property type="match status" value="1"/>
</dbReference>